<feature type="chain" id="PRO_5038982787" evidence="3">
    <location>
        <begin position="22"/>
        <end position="162"/>
    </location>
</feature>
<evidence type="ECO:0000259" key="4">
    <source>
        <dbReference type="Pfam" id="PF06725"/>
    </source>
</evidence>
<proteinExistence type="predicted"/>
<keyword evidence="2" id="KW-0175">Coiled coil</keyword>
<evidence type="ECO:0000313" key="5">
    <source>
        <dbReference type="EMBL" id="MBA2174425.1"/>
    </source>
</evidence>
<dbReference type="RefSeq" id="WP_181471423.1">
    <property type="nucleotide sequence ID" value="NZ_JACEFG010000001.1"/>
</dbReference>
<dbReference type="Proteomes" id="UP000571017">
    <property type="component" value="Unassembled WGS sequence"/>
</dbReference>
<evidence type="ECO:0000256" key="3">
    <source>
        <dbReference type="SAM" id="SignalP"/>
    </source>
</evidence>
<reference evidence="5 6" key="1">
    <citation type="journal article" date="2004" name="Extremophiles">
        <title>Halobacillus locisalis sp. nov., a halophilic bacterium isolated from a marine solar saltern of the Yellow Sea in Korea.</title>
        <authorList>
            <person name="Yoon J.H."/>
            <person name="Kang K.H."/>
            <person name="Oh T.K."/>
            <person name="Park Y.H."/>
        </authorList>
    </citation>
    <scope>NUCLEOTIDE SEQUENCE [LARGE SCALE GENOMIC DNA]</scope>
    <source>
        <strain evidence="5 6">KCTC 3788</strain>
    </source>
</reference>
<name>A0A838CRN4_9BACI</name>
<dbReference type="PANTHER" id="PTHR39160:SF4">
    <property type="entry name" value="RESUSCITATION-PROMOTING FACTOR RPFB"/>
    <property type="match status" value="1"/>
</dbReference>
<dbReference type="Pfam" id="PF06725">
    <property type="entry name" value="3D"/>
    <property type="match status" value="1"/>
</dbReference>
<gene>
    <name evidence="5" type="ORF">H0266_05835</name>
</gene>
<accession>A0A838CRN4</accession>
<dbReference type="AlphaFoldDB" id="A0A838CRN4"/>
<dbReference type="Gene3D" id="2.40.40.10">
    <property type="entry name" value="RlpA-like domain"/>
    <property type="match status" value="1"/>
</dbReference>
<dbReference type="InterPro" id="IPR010611">
    <property type="entry name" value="3D_dom"/>
</dbReference>
<dbReference type="GO" id="GO:0009254">
    <property type="term" value="P:peptidoglycan turnover"/>
    <property type="evidence" value="ECO:0007669"/>
    <property type="project" value="InterPro"/>
</dbReference>
<evidence type="ECO:0000256" key="2">
    <source>
        <dbReference type="SAM" id="Coils"/>
    </source>
</evidence>
<dbReference type="EMBL" id="JACEFG010000001">
    <property type="protein sequence ID" value="MBA2174425.1"/>
    <property type="molecule type" value="Genomic_DNA"/>
</dbReference>
<comment type="caution">
    <text evidence="5">The sequence shown here is derived from an EMBL/GenBank/DDBJ whole genome shotgun (WGS) entry which is preliminary data.</text>
</comment>
<evidence type="ECO:0000256" key="1">
    <source>
        <dbReference type="ARBA" id="ARBA00022729"/>
    </source>
</evidence>
<dbReference type="CDD" id="cd22786">
    <property type="entry name" value="DPBB_YuiC-like"/>
    <property type="match status" value="1"/>
</dbReference>
<dbReference type="PANTHER" id="PTHR39160">
    <property type="entry name" value="CELL WALL-BINDING PROTEIN YOCH"/>
    <property type="match status" value="1"/>
</dbReference>
<dbReference type="SUPFAM" id="SSF50685">
    <property type="entry name" value="Barwin-like endoglucanases"/>
    <property type="match status" value="1"/>
</dbReference>
<evidence type="ECO:0000313" key="6">
    <source>
        <dbReference type="Proteomes" id="UP000571017"/>
    </source>
</evidence>
<feature type="domain" description="3D" evidence="4">
    <location>
        <begin position="101"/>
        <end position="161"/>
    </location>
</feature>
<organism evidence="5 6">
    <name type="scientific">Halobacillus locisalis</name>
    <dbReference type="NCBI Taxonomy" id="220753"/>
    <lineage>
        <taxon>Bacteria</taxon>
        <taxon>Bacillati</taxon>
        <taxon>Bacillota</taxon>
        <taxon>Bacilli</taxon>
        <taxon>Bacillales</taxon>
        <taxon>Bacillaceae</taxon>
        <taxon>Halobacillus</taxon>
    </lineage>
</organism>
<feature type="coiled-coil region" evidence="2">
    <location>
        <begin position="29"/>
        <end position="56"/>
    </location>
</feature>
<dbReference type="GO" id="GO:0019867">
    <property type="term" value="C:outer membrane"/>
    <property type="evidence" value="ECO:0007669"/>
    <property type="project" value="InterPro"/>
</dbReference>
<keyword evidence="6" id="KW-1185">Reference proteome</keyword>
<sequence length="162" mass="17945">MRKLSLFLTITSLFMLGMVQFGTSEQTLHAEERMNINKLQEKSLKLEEKAASHERFQKKPVKKQYDNRTVNVEATAYTAFCEGCSGTTYTGIDLKANPGKKVIAVDPDIIPLGSRVRVPGYGVAIAGDIGGDIQGHRIDVFIPTESNALEFGRRQLEVEILS</sequence>
<protein>
    <submittedName>
        <fullName evidence="5">3D domain-containing protein</fullName>
    </submittedName>
</protein>
<dbReference type="InterPro" id="IPR051933">
    <property type="entry name" value="Resuscitation_pf_RpfB"/>
</dbReference>
<keyword evidence="1 3" id="KW-0732">Signal</keyword>
<dbReference type="InterPro" id="IPR036908">
    <property type="entry name" value="RlpA-like_sf"/>
</dbReference>
<feature type="signal peptide" evidence="3">
    <location>
        <begin position="1"/>
        <end position="21"/>
    </location>
</feature>
<dbReference type="GO" id="GO:0004553">
    <property type="term" value="F:hydrolase activity, hydrolyzing O-glycosyl compounds"/>
    <property type="evidence" value="ECO:0007669"/>
    <property type="project" value="InterPro"/>
</dbReference>